<gene>
    <name evidence="1" type="ORF">BofuT4_uP155850.1</name>
</gene>
<dbReference type="AlphaFoldDB" id="G2YVE6"/>
<sequence>MYTGRKSTIHDSWIEFDHSSSILRRKWHVQDRVEQVLRTLRAGCNERV</sequence>
<evidence type="ECO:0000313" key="1">
    <source>
        <dbReference type="EMBL" id="CCD55594.1"/>
    </source>
</evidence>
<dbReference type="Proteomes" id="UP000008177">
    <property type="component" value="Unplaced contigs"/>
</dbReference>
<protein>
    <submittedName>
        <fullName evidence="1">Uncharacterized protein</fullName>
    </submittedName>
</protein>
<organism evidence="1 2">
    <name type="scientific">Botryotinia fuckeliana (strain T4)</name>
    <name type="common">Noble rot fungus</name>
    <name type="synonym">Botrytis cinerea</name>
    <dbReference type="NCBI Taxonomy" id="999810"/>
    <lineage>
        <taxon>Eukaryota</taxon>
        <taxon>Fungi</taxon>
        <taxon>Dikarya</taxon>
        <taxon>Ascomycota</taxon>
        <taxon>Pezizomycotina</taxon>
        <taxon>Leotiomycetes</taxon>
        <taxon>Helotiales</taxon>
        <taxon>Sclerotiniaceae</taxon>
        <taxon>Botrytis</taxon>
    </lineage>
</organism>
<dbReference type="HOGENOM" id="CLU_3159903_0_0_1"/>
<reference evidence="2" key="1">
    <citation type="journal article" date="2011" name="PLoS Genet.">
        <title>Genomic analysis of the necrotrophic fungal pathogens Sclerotinia sclerotiorum and Botrytis cinerea.</title>
        <authorList>
            <person name="Amselem J."/>
            <person name="Cuomo C.A."/>
            <person name="van Kan J.A."/>
            <person name="Viaud M."/>
            <person name="Benito E.P."/>
            <person name="Couloux A."/>
            <person name="Coutinho P.M."/>
            <person name="de Vries R.P."/>
            <person name="Dyer P.S."/>
            <person name="Fillinger S."/>
            <person name="Fournier E."/>
            <person name="Gout L."/>
            <person name="Hahn M."/>
            <person name="Kohn L."/>
            <person name="Lapalu N."/>
            <person name="Plummer K.M."/>
            <person name="Pradier J.M."/>
            <person name="Quevillon E."/>
            <person name="Sharon A."/>
            <person name="Simon A."/>
            <person name="ten Have A."/>
            <person name="Tudzynski B."/>
            <person name="Tudzynski P."/>
            <person name="Wincker P."/>
            <person name="Andrew M."/>
            <person name="Anthouard V."/>
            <person name="Beever R.E."/>
            <person name="Beffa R."/>
            <person name="Benoit I."/>
            <person name="Bouzid O."/>
            <person name="Brault B."/>
            <person name="Chen Z."/>
            <person name="Choquer M."/>
            <person name="Collemare J."/>
            <person name="Cotton P."/>
            <person name="Danchin E.G."/>
            <person name="Da Silva C."/>
            <person name="Gautier A."/>
            <person name="Giraud C."/>
            <person name="Giraud T."/>
            <person name="Gonzalez C."/>
            <person name="Grossetete S."/>
            <person name="Guldener U."/>
            <person name="Henrissat B."/>
            <person name="Howlett B.J."/>
            <person name="Kodira C."/>
            <person name="Kretschmer M."/>
            <person name="Lappartient A."/>
            <person name="Leroch M."/>
            <person name="Levis C."/>
            <person name="Mauceli E."/>
            <person name="Neuveglise C."/>
            <person name="Oeser B."/>
            <person name="Pearson M."/>
            <person name="Poulain J."/>
            <person name="Poussereau N."/>
            <person name="Quesneville H."/>
            <person name="Rascle C."/>
            <person name="Schumacher J."/>
            <person name="Segurens B."/>
            <person name="Sexton A."/>
            <person name="Silva E."/>
            <person name="Sirven C."/>
            <person name="Soanes D.M."/>
            <person name="Talbot N.J."/>
            <person name="Templeton M."/>
            <person name="Yandava C."/>
            <person name="Yarden O."/>
            <person name="Zeng Q."/>
            <person name="Rollins J.A."/>
            <person name="Lebrun M.H."/>
            <person name="Dickman M."/>
        </authorList>
    </citation>
    <scope>NUCLEOTIDE SEQUENCE [LARGE SCALE GENOMIC DNA]</scope>
    <source>
        <strain evidence="2">T4</strain>
    </source>
</reference>
<proteinExistence type="predicted"/>
<name>G2YVE6_BOTF4</name>
<dbReference type="EMBL" id="FQ790355">
    <property type="protein sequence ID" value="CCD55594.1"/>
    <property type="molecule type" value="Genomic_DNA"/>
</dbReference>
<accession>G2YVE6</accession>
<dbReference type="InParanoid" id="G2YVE6"/>
<evidence type="ECO:0000313" key="2">
    <source>
        <dbReference type="Proteomes" id="UP000008177"/>
    </source>
</evidence>